<feature type="transmembrane region" description="Helical" evidence="1">
    <location>
        <begin position="15"/>
        <end position="39"/>
    </location>
</feature>
<keyword evidence="1" id="KW-0472">Membrane</keyword>
<organism evidence="2 3">
    <name type="scientific">Virgibacillus kekensis</name>
    <dbReference type="NCBI Taxonomy" id="202261"/>
    <lineage>
        <taxon>Bacteria</taxon>
        <taxon>Bacillati</taxon>
        <taxon>Bacillota</taxon>
        <taxon>Bacilli</taxon>
        <taxon>Bacillales</taxon>
        <taxon>Bacillaceae</taxon>
        <taxon>Virgibacillus</taxon>
    </lineage>
</organism>
<evidence type="ECO:0000313" key="3">
    <source>
        <dbReference type="Proteomes" id="UP001595989"/>
    </source>
</evidence>
<dbReference type="Proteomes" id="UP001595989">
    <property type="component" value="Unassembled WGS sequence"/>
</dbReference>
<keyword evidence="3" id="KW-1185">Reference proteome</keyword>
<keyword evidence="1" id="KW-0812">Transmembrane</keyword>
<gene>
    <name evidence="2" type="ORF">ACFO3D_14160</name>
</gene>
<dbReference type="EMBL" id="JBHSFU010000007">
    <property type="protein sequence ID" value="MFC4559340.1"/>
    <property type="molecule type" value="Genomic_DNA"/>
</dbReference>
<accession>A0ABV9DKG0</accession>
<sequence length="62" mass="7103">MFLLAKTGGLQVGDIVFQLFFFLIILAVITGIVAMFNGFKERNRRLSRVEEKLDKLLADKEK</sequence>
<evidence type="ECO:0000256" key="1">
    <source>
        <dbReference type="SAM" id="Phobius"/>
    </source>
</evidence>
<evidence type="ECO:0000313" key="2">
    <source>
        <dbReference type="EMBL" id="MFC4559340.1"/>
    </source>
</evidence>
<name>A0ABV9DKG0_9BACI</name>
<comment type="caution">
    <text evidence="2">The sequence shown here is derived from an EMBL/GenBank/DDBJ whole genome shotgun (WGS) entry which is preliminary data.</text>
</comment>
<protein>
    <recommendedName>
        <fullName evidence="4">DUF4083 domain-containing protein</fullName>
    </recommendedName>
</protein>
<dbReference type="RefSeq" id="WP_390297270.1">
    <property type="nucleotide sequence ID" value="NZ_JBHSFU010000007.1"/>
</dbReference>
<keyword evidence="1" id="KW-1133">Transmembrane helix</keyword>
<proteinExistence type="predicted"/>
<reference evidence="3" key="1">
    <citation type="journal article" date="2019" name="Int. J. Syst. Evol. Microbiol.">
        <title>The Global Catalogue of Microorganisms (GCM) 10K type strain sequencing project: providing services to taxonomists for standard genome sequencing and annotation.</title>
        <authorList>
            <consortium name="The Broad Institute Genomics Platform"/>
            <consortium name="The Broad Institute Genome Sequencing Center for Infectious Disease"/>
            <person name="Wu L."/>
            <person name="Ma J."/>
        </authorList>
    </citation>
    <scope>NUCLEOTIDE SEQUENCE [LARGE SCALE GENOMIC DNA]</scope>
    <source>
        <strain evidence="3">CGMCC 4.7426</strain>
    </source>
</reference>
<evidence type="ECO:0008006" key="4">
    <source>
        <dbReference type="Google" id="ProtNLM"/>
    </source>
</evidence>